<feature type="repeat" description="TPR" evidence="1">
    <location>
        <begin position="578"/>
        <end position="611"/>
    </location>
</feature>
<feature type="transmembrane region" description="Helical" evidence="2">
    <location>
        <begin position="6"/>
        <end position="25"/>
    </location>
</feature>
<evidence type="ECO:0000256" key="1">
    <source>
        <dbReference type="PROSITE-ProRule" id="PRU00339"/>
    </source>
</evidence>
<feature type="transmembrane region" description="Helical" evidence="2">
    <location>
        <begin position="69"/>
        <end position="99"/>
    </location>
</feature>
<feature type="transmembrane region" description="Helical" evidence="2">
    <location>
        <begin position="342"/>
        <end position="362"/>
    </location>
</feature>
<feature type="transmembrane region" description="Helical" evidence="2">
    <location>
        <begin position="133"/>
        <end position="150"/>
    </location>
</feature>
<keyword evidence="2" id="KW-1133">Transmembrane helix</keyword>
<dbReference type="Gene3D" id="1.25.40.10">
    <property type="entry name" value="Tetratricopeptide repeat domain"/>
    <property type="match status" value="1"/>
</dbReference>
<dbReference type="AlphaFoldDB" id="A0A1V4QHP7"/>
<reference evidence="4" key="1">
    <citation type="submission" date="2017-01" db="EMBL/GenBank/DDBJ databases">
        <title>Novel pathways for hydrocarbon cycling and metabolic interdependencies in hydrothermal sediment communities.</title>
        <authorList>
            <person name="Dombrowski N."/>
            <person name="Seitz K."/>
            <person name="Teske A."/>
            <person name="Baker B."/>
        </authorList>
    </citation>
    <scope>NUCLEOTIDE SEQUENCE [LARGE SCALE GENOMIC DNA]</scope>
</reference>
<feature type="transmembrane region" description="Helical" evidence="2">
    <location>
        <begin position="283"/>
        <end position="299"/>
    </location>
</feature>
<keyword evidence="2" id="KW-0812">Transmembrane</keyword>
<proteinExistence type="predicted"/>
<organism evidence="3 4">
    <name type="scientific">candidate division WOR-3 bacterium 4484_100</name>
    <dbReference type="NCBI Taxonomy" id="1936077"/>
    <lineage>
        <taxon>Bacteria</taxon>
        <taxon>Bacteria division WOR-3</taxon>
    </lineage>
</organism>
<accession>A0A1V4QHP7</accession>
<comment type="caution">
    <text evidence="3">The sequence shown here is derived from an EMBL/GenBank/DDBJ whole genome shotgun (WGS) entry which is preliminary data.</text>
</comment>
<sequence>MKKKWILAIIGIFVLIIILSLRQIIDLDIGFHLRGGEWMLKNHSFHHYDVFTYTVNQNEYIAMYWLYQIILYLVFTIGGYCGINIMNTLLIITVFLIIFLRMKSARIPLWLISVILFWAVSATEIRFSVRPEIVTWIFLALFLFILDQYVEHKKNFLFLLPVIQILWVNFHGLFILGWVTMGCYFIGEWFRRRSPDKRLLKWSLIATAVSIINPYLFKGIAFPFYLFTRLQSTSIFKDVISELASPWSGRAVTHMASLPLYTYYVISVVTFILFIITYKKRRIYDYLLVALFFYISFTAVRNIPLFIIVAVQIIGLSIKELFSGFQYKRYHLAVFFDRNGPYIFLVIIVLFSLRVITNAFYIEQGGGNFGLGLDRFVHPLGAAEFITRNRLQGRILNDMNHGSWLIWGVRQPVFIDGRLEVMKERFFKEYHLSHTKGGLKKLVKKYRPDMIIYDYSYPEALAWDIDLMTMTDWRPIYWDHRSVIYARKDFAVEIPTLDFLQNIAQMKIDTTIDKKRAWDILRLPSKGKSLLWLEGFYREQYFPYDLMQMAFYAYMNLKFRAAEILYLEVLRRSRYHLKNVYYNLGAVYYFGGKYKKALYCYQRVLEEEPDNKKARARIFELRNKVK</sequence>
<dbReference type="PROSITE" id="PS50293">
    <property type="entry name" value="TPR_REGION"/>
    <property type="match status" value="1"/>
</dbReference>
<keyword evidence="1" id="KW-0802">TPR repeat</keyword>
<keyword evidence="2" id="KW-0472">Membrane</keyword>
<dbReference type="SMART" id="SM00028">
    <property type="entry name" value="TPR"/>
    <property type="match status" value="1"/>
</dbReference>
<evidence type="ECO:0000256" key="2">
    <source>
        <dbReference type="SAM" id="Phobius"/>
    </source>
</evidence>
<feature type="transmembrane region" description="Helical" evidence="2">
    <location>
        <begin position="105"/>
        <end position="121"/>
    </location>
</feature>
<dbReference type="InterPro" id="IPR011990">
    <property type="entry name" value="TPR-like_helical_dom_sf"/>
</dbReference>
<protein>
    <submittedName>
        <fullName evidence="3">Uncharacterized protein</fullName>
    </submittedName>
</protein>
<name>A0A1V4QHP7_UNCW3</name>
<feature type="transmembrane region" description="Helical" evidence="2">
    <location>
        <begin position="305"/>
        <end position="322"/>
    </location>
</feature>
<feature type="transmembrane region" description="Helical" evidence="2">
    <location>
        <begin position="156"/>
        <end position="187"/>
    </location>
</feature>
<dbReference type="InterPro" id="IPR019734">
    <property type="entry name" value="TPR_rpt"/>
</dbReference>
<dbReference type="EMBL" id="MUKB01000018">
    <property type="protein sequence ID" value="OPX18385.1"/>
    <property type="molecule type" value="Genomic_DNA"/>
</dbReference>
<dbReference type="SUPFAM" id="SSF48452">
    <property type="entry name" value="TPR-like"/>
    <property type="match status" value="1"/>
</dbReference>
<feature type="transmembrane region" description="Helical" evidence="2">
    <location>
        <begin position="258"/>
        <end position="276"/>
    </location>
</feature>
<feature type="transmembrane region" description="Helical" evidence="2">
    <location>
        <begin position="199"/>
        <end position="217"/>
    </location>
</feature>
<gene>
    <name evidence="3" type="ORF">BXT86_01455</name>
</gene>
<evidence type="ECO:0000313" key="4">
    <source>
        <dbReference type="Proteomes" id="UP000191663"/>
    </source>
</evidence>
<dbReference type="Pfam" id="PF00515">
    <property type="entry name" value="TPR_1"/>
    <property type="match status" value="1"/>
</dbReference>
<evidence type="ECO:0000313" key="3">
    <source>
        <dbReference type="EMBL" id="OPX18385.1"/>
    </source>
</evidence>
<dbReference type="Proteomes" id="UP000191663">
    <property type="component" value="Unassembled WGS sequence"/>
</dbReference>
<dbReference type="PROSITE" id="PS50005">
    <property type="entry name" value="TPR"/>
    <property type="match status" value="1"/>
</dbReference>